<dbReference type="Pfam" id="PF07690">
    <property type="entry name" value="MFS_1"/>
    <property type="match status" value="1"/>
</dbReference>
<keyword evidence="2 5" id="KW-0812">Transmembrane</keyword>
<dbReference type="Proteomes" id="UP000785679">
    <property type="component" value="Unassembled WGS sequence"/>
</dbReference>
<accession>A0A8J8NQ84</accession>
<dbReference type="GO" id="GO:0016020">
    <property type="term" value="C:membrane"/>
    <property type="evidence" value="ECO:0007669"/>
    <property type="project" value="UniProtKB-SubCell"/>
</dbReference>
<feature type="transmembrane region" description="Helical" evidence="5">
    <location>
        <begin position="285"/>
        <end position="303"/>
    </location>
</feature>
<evidence type="ECO:0000256" key="3">
    <source>
        <dbReference type="ARBA" id="ARBA00022989"/>
    </source>
</evidence>
<evidence type="ECO:0000313" key="7">
    <source>
        <dbReference type="Proteomes" id="UP000785679"/>
    </source>
</evidence>
<dbReference type="InterPro" id="IPR036259">
    <property type="entry name" value="MFS_trans_sf"/>
</dbReference>
<evidence type="ECO:0008006" key="8">
    <source>
        <dbReference type="Google" id="ProtNLM"/>
    </source>
</evidence>
<protein>
    <recommendedName>
        <fullName evidence="8">Major facilitator superfamily (MFS) profile domain-containing protein</fullName>
    </recommendedName>
</protein>
<dbReference type="EMBL" id="RRYP01008863">
    <property type="protein sequence ID" value="TNV79478.1"/>
    <property type="molecule type" value="Genomic_DNA"/>
</dbReference>
<organism evidence="6 7">
    <name type="scientific">Halteria grandinella</name>
    <dbReference type="NCBI Taxonomy" id="5974"/>
    <lineage>
        <taxon>Eukaryota</taxon>
        <taxon>Sar</taxon>
        <taxon>Alveolata</taxon>
        <taxon>Ciliophora</taxon>
        <taxon>Intramacronucleata</taxon>
        <taxon>Spirotrichea</taxon>
        <taxon>Stichotrichia</taxon>
        <taxon>Sporadotrichida</taxon>
        <taxon>Halteriidae</taxon>
        <taxon>Halteria</taxon>
    </lineage>
</organism>
<feature type="transmembrane region" description="Helical" evidence="5">
    <location>
        <begin position="107"/>
        <end position="129"/>
    </location>
</feature>
<dbReference type="SUPFAM" id="SSF103473">
    <property type="entry name" value="MFS general substrate transporter"/>
    <property type="match status" value="1"/>
</dbReference>
<dbReference type="PANTHER" id="PTHR24064">
    <property type="entry name" value="SOLUTE CARRIER FAMILY 22 MEMBER"/>
    <property type="match status" value="1"/>
</dbReference>
<keyword evidence="4 5" id="KW-0472">Membrane</keyword>
<feature type="transmembrane region" description="Helical" evidence="5">
    <location>
        <begin position="400"/>
        <end position="420"/>
    </location>
</feature>
<dbReference type="InterPro" id="IPR011701">
    <property type="entry name" value="MFS"/>
</dbReference>
<feature type="transmembrane region" description="Helical" evidence="5">
    <location>
        <begin position="257"/>
        <end position="279"/>
    </location>
</feature>
<evidence type="ECO:0000256" key="2">
    <source>
        <dbReference type="ARBA" id="ARBA00022692"/>
    </source>
</evidence>
<dbReference type="OrthoDB" id="5296287at2759"/>
<keyword evidence="3 5" id="KW-1133">Transmembrane helix</keyword>
<sequence>MFPKYKCDESITGDCDHVAHCDQPLHVSIDWADPWSLDNWVSRYGLECVDPFRIALLGSMYFSGTTLFGIVVNRMGDLYGRKWPVRASALLSIPIHGLLLVSTDLTLTSILFFLIGALSPGKCQVAFTYAGEFLKERERQVIGSMILFCDSSAMVLLPLYFKFVSKYWLYFHVVSFSLNVISALLIFMVPESPKYLIGKHQPLQALESLNKIARFNGLPILTEIQGIKEQQEITTSTKDSSLSISYLLKDIIHRRNLILAIIIWSTVLLGYYTIYFHIRYLGGDFFFNSVAFGGTELTAYFFGSMITQRVGVKNSFTISLLMTAFSGLMYALFRSSHPELLPLVLACGGFGVVWGCNICWNSNATLFPVVFSSSTNGVCNLFGRFACAVAPQVAEGKQPYPMLIIAASSLMAAFCSRALVVGK</sequence>
<feature type="transmembrane region" description="Helical" evidence="5">
    <location>
        <begin position="52"/>
        <end position="71"/>
    </location>
</feature>
<evidence type="ECO:0000256" key="1">
    <source>
        <dbReference type="ARBA" id="ARBA00004141"/>
    </source>
</evidence>
<dbReference type="Gene3D" id="1.20.1250.20">
    <property type="entry name" value="MFS general substrate transporter like domains"/>
    <property type="match status" value="1"/>
</dbReference>
<evidence type="ECO:0000256" key="4">
    <source>
        <dbReference type="ARBA" id="ARBA00023136"/>
    </source>
</evidence>
<feature type="transmembrane region" description="Helical" evidence="5">
    <location>
        <begin position="315"/>
        <end position="333"/>
    </location>
</feature>
<evidence type="ECO:0000313" key="6">
    <source>
        <dbReference type="EMBL" id="TNV79478.1"/>
    </source>
</evidence>
<gene>
    <name evidence="6" type="ORF">FGO68_gene17792</name>
</gene>
<comment type="caution">
    <text evidence="6">The sequence shown here is derived from an EMBL/GenBank/DDBJ whole genome shotgun (WGS) entry which is preliminary data.</text>
</comment>
<name>A0A8J8NQ84_HALGN</name>
<reference evidence="6" key="1">
    <citation type="submission" date="2019-06" db="EMBL/GenBank/DDBJ databases">
        <authorList>
            <person name="Zheng W."/>
        </authorList>
    </citation>
    <scope>NUCLEOTIDE SEQUENCE</scope>
    <source>
        <strain evidence="6">QDHG01</strain>
    </source>
</reference>
<proteinExistence type="predicted"/>
<comment type="subcellular location">
    <subcellularLocation>
        <location evidence="1">Membrane</location>
        <topology evidence="1">Multi-pass membrane protein</topology>
    </subcellularLocation>
</comment>
<dbReference type="AlphaFoldDB" id="A0A8J8NQ84"/>
<keyword evidence="7" id="KW-1185">Reference proteome</keyword>
<evidence type="ECO:0000256" key="5">
    <source>
        <dbReference type="SAM" id="Phobius"/>
    </source>
</evidence>
<dbReference type="GO" id="GO:0022857">
    <property type="term" value="F:transmembrane transporter activity"/>
    <property type="evidence" value="ECO:0007669"/>
    <property type="project" value="InterPro"/>
</dbReference>
<feature type="transmembrane region" description="Helical" evidence="5">
    <location>
        <begin position="141"/>
        <end position="161"/>
    </location>
</feature>
<feature type="transmembrane region" description="Helical" evidence="5">
    <location>
        <begin position="167"/>
        <end position="189"/>
    </location>
</feature>